<dbReference type="Proteomes" id="UP000000556">
    <property type="component" value="Chromosome"/>
</dbReference>
<reference evidence="1 2" key="1">
    <citation type="journal article" date="2002" name="Environ. Microbiol.">
        <title>Complete genome sequence and comparative analysis of the metabolically versatile Pseudomonas putida KT2440.</title>
        <authorList>
            <person name="Nelson K.E."/>
            <person name="Weinel C."/>
            <person name="Paulsen I.T."/>
            <person name="Dodson R.J."/>
            <person name="Hilbert H."/>
            <person name="Martins dos Santos V.A."/>
            <person name="Fouts D.E."/>
            <person name="Gill S.R."/>
            <person name="Pop M."/>
            <person name="Holmes M."/>
            <person name="Brinkac L."/>
            <person name="Beanan M."/>
            <person name="DeBoy R.T."/>
            <person name="Daugherty S."/>
            <person name="Kolonay J."/>
            <person name="Madupu R."/>
            <person name="Nelson W."/>
            <person name="White O."/>
            <person name="Peterson J."/>
            <person name="Khouri H."/>
            <person name="Hance I."/>
            <person name="Chris Lee P."/>
            <person name="Holtzapple E."/>
            <person name="Scanlan D."/>
            <person name="Tran K."/>
            <person name="Moazzez A."/>
            <person name="Utterback T."/>
            <person name="Rizzo M."/>
            <person name="Lee K."/>
            <person name="Kosack D."/>
            <person name="Moestl D."/>
            <person name="Wedler H."/>
            <person name="Lauber J."/>
            <person name="Stjepandic D."/>
            <person name="Hoheisel J."/>
            <person name="Straetz M."/>
            <person name="Heim S."/>
            <person name="Kiewitz C."/>
            <person name="Eisen J.A."/>
            <person name="Timmis K.N."/>
            <person name="Dusterhoft A."/>
            <person name="Tummler B."/>
            <person name="Fraser C.M."/>
        </authorList>
    </citation>
    <scope>NUCLEOTIDE SEQUENCE [LARGE SCALE GENOMIC DNA]</scope>
    <source>
        <strain evidence="2">ATCC 47054 / DSM 6125 / CFBP 8728 / NCIMB 11950 / KT2440</strain>
    </source>
</reference>
<organism evidence="1 2">
    <name type="scientific">Pseudomonas putida (strain ATCC 47054 / DSM 6125 / CFBP 8728 / NCIMB 11950 / KT2440)</name>
    <dbReference type="NCBI Taxonomy" id="160488"/>
    <lineage>
        <taxon>Bacteria</taxon>
        <taxon>Pseudomonadati</taxon>
        <taxon>Pseudomonadota</taxon>
        <taxon>Gammaproteobacteria</taxon>
        <taxon>Pseudomonadales</taxon>
        <taxon>Pseudomonadaceae</taxon>
        <taxon>Pseudomonas</taxon>
    </lineage>
</organism>
<protein>
    <submittedName>
        <fullName evidence="1">Uncharacterized protein</fullName>
    </submittedName>
</protein>
<dbReference type="EMBL" id="AE015451">
    <property type="protein sequence ID" value="AMM03075.1"/>
    <property type="molecule type" value="Genomic_DNA"/>
</dbReference>
<dbReference type="KEGG" id="ppu:PP_5739"/>
<evidence type="ECO:0000313" key="1">
    <source>
        <dbReference type="EMBL" id="AMM03075.1"/>
    </source>
</evidence>
<reference evidence="1 2" key="2">
    <citation type="journal article" date="2016" name="Environ. Microbiol.">
        <title>The revisited genome of Pseudomonas putida KT2440 enlightens its value as a robust metabolic chassis.</title>
        <authorList>
            <person name="Belda E."/>
            <person name="van Heck R.G."/>
            <person name="Lopez-Sanchez M.J."/>
            <person name="Cruveiller S."/>
            <person name="Barbe V."/>
            <person name="Fraser C."/>
            <person name="Klenk H.P."/>
            <person name="Petersen J."/>
            <person name="Morgat A."/>
            <person name="Nikel P.I."/>
            <person name="Vallenet D."/>
            <person name="Rouy Z."/>
            <person name="Sekowska A."/>
            <person name="Martins Dos Santos V.A."/>
            <person name="de Lorenzo V."/>
            <person name="Danchin A."/>
            <person name="Medigue C."/>
        </authorList>
    </citation>
    <scope>NUCLEOTIDE SEQUENCE [LARGE SCALE GENOMIC DNA]</scope>
    <source>
        <strain evidence="2">ATCC 47054 / DSM 6125 / CFBP 8728 / NCIMB 11950 / KT2440</strain>
    </source>
</reference>
<keyword evidence="2" id="KW-1185">Reference proteome</keyword>
<dbReference type="STRING" id="160488.PP_5739"/>
<dbReference type="AlphaFoldDB" id="A0A140FWU2"/>
<name>A0A140FWU2_PSEPK</name>
<evidence type="ECO:0000313" key="2">
    <source>
        <dbReference type="Proteomes" id="UP000000556"/>
    </source>
</evidence>
<dbReference type="BioCyc" id="PPUT160488:G1G01-5765-MONOMER"/>
<proteinExistence type="predicted"/>
<accession>A0A140FWU2</accession>
<sequence>MQLWVEAIKHIQHAAKQATYAEHTSERTQASPDTAKHKLPAHWSWFLCVKPDTAAPTGQGDGLLKDVRPFQYARMSMIPFITGTFLRRGEGS</sequence>
<gene>
    <name evidence="1" type="ordered locus">PP_5739</name>
</gene>